<comment type="catalytic activity">
    <reaction evidence="4">
        <text>(6S)-5-formyl-5,6,7,8-tetrahydrofolate + ATP = (6R)-5,10-methenyltetrahydrofolate + ADP + phosphate</text>
        <dbReference type="Rhea" id="RHEA:10488"/>
        <dbReference type="ChEBI" id="CHEBI:30616"/>
        <dbReference type="ChEBI" id="CHEBI:43474"/>
        <dbReference type="ChEBI" id="CHEBI:57455"/>
        <dbReference type="ChEBI" id="CHEBI:57457"/>
        <dbReference type="ChEBI" id="CHEBI:456216"/>
        <dbReference type="EC" id="6.3.3.2"/>
    </reaction>
</comment>
<keyword evidence="4" id="KW-0460">Magnesium</keyword>
<comment type="cofactor">
    <cofactor evidence="4">
        <name>Mg(2+)</name>
        <dbReference type="ChEBI" id="CHEBI:18420"/>
    </cofactor>
</comment>
<dbReference type="PANTHER" id="PTHR23407:SF1">
    <property type="entry name" value="5-FORMYLTETRAHYDROFOLATE CYCLO-LIGASE"/>
    <property type="match status" value="1"/>
</dbReference>
<dbReference type="RefSeq" id="WP_277862876.1">
    <property type="nucleotide sequence ID" value="NZ_JARRAG010000002.1"/>
</dbReference>
<reference evidence="5 6" key="1">
    <citation type="submission" date="2023-03" db="EMBL/GenBank/DDBJ databases">
        <title>Paludisphaera mucosa sp. nov. a novel planctomycete from northern fen.</title>
        <authorList>
            <person name="Ivanova A."/>
        </authorList>
    </citation>
    <scope>NUCLEOTIDE SEQUENCE [LARGE SCALE GENOMIC DNA]</scope>
    <source>
        <strain evidence="5 6">Pla2</strain>
    </source>
</reference>
<comment type="caution">
    <text evidence="5">The sequence shown here is derived from an EMBL/GenBank/DDBJ whole genome shotgun (WGS) entry which is preliminary data.</text>
</comment>
<accession>A0ABT6FGS0</accession>
<comment type="similarity">
    <text evidence="1 4">Belongs to the 5-formyltetrahydrofolate cyclo-ligase family.</text>
</comment>
<dbReference type="InterPro" id="IPR002698">
    <property type="entry name" value="FTHF_cligase"/>
</dbReference>
<gene>
    <name evidence="5" type="ORF">PZE19_22645</name>
</gene>
<keyword evidence="2 4" id="KW-0547">Nucleotide-binding</keyword>
<keyword evidence="5" id="KW-0436">Ligase</keyword>
<evidence type="ECO:0000313" key="6">
    <source>
        <dbReference type="Proteomes" id="UP001216907"/>
    </source>
</evidence>
<dbReference type="EMBL" id="JARRAG010000002">
    <property type="protein sequence ID" value="MDG3006580.1"/>
    <property type="molecule type" value="Genomic_DNA"/>
</dbReference>
<dbReference type="InterPro" id="IPR037171">
    <property type="entry name" value="NagB/RpiA_transferase-like"/>
</dbReference>
<protein>
    <recommendedName>
        <fullName evidence="4">5-formyltetrahydrofolate cyclo-ligase</fullName>
        <ecNumber evidence="4">6.3.3.2</ecNumber>
    </recommendedName>
</protein>
<dbReference type="Gene3D" id="3.40.50.10420">
    <property type="entry name" value="NagB/RpiA/CoA transferase-like"/>
    <property type="match status" value="1"/>
</dbReference>
<dbReference type="SUPFAM" id="SSF100950">
    <property type="entry name" value="NagB/RpiA/CoA transferase-like"/>
    <property type="match status" value="1"/>
</dbReference>
<dbReference type="PANTHER" id="PTHR23407">
    <property type="entry name" value="ATPASE INHIBITOR/5-FORMYLTETRAHYDROFOLATE CYCLO-LIGASE"/>
    <property type="match status" value="1"/>
</dbReference>
<keyword evidence="6" id="KW-1185">Reference proteome</keyword>
<dbReference type="NCBIfam" id="TIGR02727">
    <property type="entry name" value="MTHFS_bact"/>
    <property type="match status" value="1"/>
</dbReference>
<keyword evidence="3 4" id="KW-0067">ATP-binding</keyword>
<proteinExistence type="inferred from homology"/>
<dbReference type="Pfam" id="PF01812">
    <property type="entry name" value="5-FTHF_cyc-lig"/>
    <property type="match status" value="1"/>
</dbReference>
<dbReference type="EC" id="6.3.3.2" evidence="4"/>
<dbReference type="GO" id="GO:0030272">
    <property type="term" value="F:5-formyltetrahydrofolate cyclo-ligase activity"/>
    <property type="evidence" value="ECO:0007669"/>
    <property type="project" value="UniProtKB-EC"/>
</dbReference>
<sequence>MASSPEKKRLRVETIAHVLNLDAAARAEQERLLIARVSALASYRKAGTVLLYVRAFPEEIDTGPLLADALGSDKRLACPRVDRRAGGLILHEIRDPVRDLRAGMLNIPEPSPDAPVIEPGKVDWVLAPGVAFDVLGNRLGRGAGHYDRLLPRLRKDVEVWAAAFDRQIVDDLPVEPHDVPLDGIVTPTRILIRDQSAASHEASGGTA</sequence>
<dbReference type="Proteomes" id="UP001216907">
    <property type="component" value="Unassembled WGS sequence"/>
</dbReference>
<organism evidence="5 6">
    <name type="scientific">Paludisphaera mucosa</name>
    <dbReference type="NCBI Taxonomy" id="3030827"/>
    <lineage>
        <taxon>Bacteria</taxon>
        <taxon>Pseudomonadati</taxon>
        <taxon>Planctomycetota</taxon>
        <taxon>Planctomycetia</taxon>
        <taxon>Isosphaerales</taxon>
        <taxon>Isosphaeraceae</taxon>
        <taxon>Paludisphaera</taxon>
    </lineage>
</organism>
<evidence type="ECO:0000313" key="5">
    <source>
        <dbReference type="EMBL" id="MDG3006580.1"/>
    </source>
</evidence>
<dbReference type="PIRSF" id="PIRSF006806">
    <property type="entry name" value="FTHF_cligase"/>
    <property type="match status" value="1"/>
</dbReference>
<evidence type="ECO:0000256" key="3">
    <source>
        <dbReference type="ARBA" id="ARBA00022840"/>
    </source>
</evidence>
<evidence type="ECO:0000256" key="4">
    <source>
        <dbReference type="RuleBase" id="RU361279"/>
    </source>
</evidence>
<evidence type="ECO:0000256" key="1">
    <source>
        <dbReference type="ARBA" id="ARBA00010638"/>
    </source>
</evidence>
<evidence type="ECO:0000256" key="2">
    <source>
        <dbReference type="ARBA" id="ARBA00022741"/>
    </source>
</evidence>
<name>A0ABT6FGS0_9BACT</name>
<keyword evidence="4" id="KW-0479">Metal-binding</keyword>
<dbReference type="InterPro" id="IPR024185">
    <property type="entry name" value="FTHF_cligase-like_sf"/>
</dbReference>